<dbReference type="UniPathway" id="UPA00219"/>
<feature type="active site" description="Proton donor/acceptor" evidence="7">
    <location>
        <position position="340"/>
    </location>
</feature>
<evidence type="ECO:0000256" key="1">
    <source>
        <dbReference type="ARBA" id="ARBA00004752"/>
    </source>
</evidence>
<reference evidence="10 11" key="1">
    <citation type="submission" date="2018-12" db="EMBL/GenBank/DDBJ databases">
        <title>Sphingomonas sp. HMF7854 Genome sequencing and assembly.</title>
        <authorList>
            <person name="Cha I."/>
            <person name="Kang H."/>
            <person name="Kim H."/>
            <person name="Kang J."/>
            <person name="Joh K."/>
        </authorList>
    </citation>
    <scope>NUCLEOTIDE SEQUENCE [LARGE SCALE GENOMIC DNA]</scope>
    <source>
        <strain evidence="10 11">HMF7854</strain>
    </source>
</reference>
<evidence type="ECO:0000313" key="10">
    <source>
        <dbReference type="EMBL" id="RST30898.1"/>
    </source>
</evidence>
<evidence type="ECO:0000256" key="7">
    <source>
        <dbReference type="PROSITE-ProRule" id="PRU01373"/>
    </source>
</evidence>
<evidence type="ECO:0000313" key="11">
    <source>
        <dbReference type="Proteomes" id="UP000274661"/>
    </source>
</evidence>
<evidence type="ECO:0000256" key="6">
    <source>
        <dbReference type="ARBA" id="ARBA00023316"/>
    </source>
</evidence>
<proteinExistence type="inferred from homology"/>
<dbReference type="GO" id="GO:0008360">
    <property type="term" value="P:regulation of cell shape"/>
    <property type="evidence" value="ECO:0007669"/>
    <property type="project" value="UniProtKB-UniRule"/>
</dbReference>
<keyword evidence="5 7" id="KW-0573">Peptidoglycan synthesis</keyword>
<dbReference type="SUPFAM" id="SSF141523">
    <property type="entry name" value="L,D-transpeptidase catalytic domain-like"/>
    <property type="match status" value="1"/>
</dbReference>
<feature type="signal peptide" evidence="8">
    <location>
        <begin position="1"/>
        <end position="24"/>
    </location>
</feature>
<dbReference type="GO" id="GO:0009252">
    <property type="term" value="P:peptidoglycan biosynthetic process"/>
    <property type="evidence" value="ECO:0007669"/>
    <property type="project" value="UniProtKB-UniPathway"/>
</dbReference>
<organism evidence="10 11">
    <name type="scientific">Sphingomonas ginkgonis</name>
    <dbReference type="NCBI Taxonomy" id="2315330"/>
    <lineage>
        <taxon>Bacteria</taxon>
        <taxon>Pseudomonadati</taxon>
        <taxon>Pseudomonadota</taxon>
        <taxon>Alphaproteobacteria</taxon>
        <taxon>Sphingomonadales</taxon>
        <taxon>Sphingomonadaceae</taxon>
        <taxon>Sphingomonas</taxon>
    </lineage>
</organism>
<dbReference type="GO" id="GO:0004180">
    <property type="term" value="F:carboxypeptidase activity"/>
    <property type="evidence" value="ECO:0007669"/>
    <property type="project" value="UniProtKB-ARBA"/>
</dbReference>
<comment type="caution">
    <text evidence="10">The sequence shown here is derived from an EMBL/GenBank/DDBJ whole genome shotgun (WGS) entry which is preliminary data.</text>
</comment>
<dbReference type="Pfam" id="PF20142">
    <property type="entry name" value="Scaffold"/>
    <property type="match status" value="1"/>
</dbReference>
<dbReference type="Gene3D" id="2.40.440.10">
    <property type="entry name" value="L,D-transpeptidase catalytic domain-like"/>
    <property type="match status" value="1"/>
</dbReference>
<evidence type="ECO:0000256" key="5">
    <source>
        <dbReference type="ARBA" id="ARBA00022984"/>
    </source>
</evidence>
<evidence type="ECO:0000256" key="4">
    <source>
        <dbReference type="ARBA" id="ARBA00022960"/>
    </source>
</evidence>
<protein>
    <recommendedName>
        <fullName evidence="9">L,D-TPase catalytic domain-containing protein</fullName>
    </recommendedName>
</protein>
<dbReference type="EMBL" id="RWJF01000001">
    <property type="protein sequence ID" value="RST30898.1"/>
    <property type="molecule type" value="Genomic_DNA"/>
</dbReference>
<evidence type="ECO:0000256" key="3">
    <source>
        <dbReference type="ARBA" id="ARBA00022679"/>
    </source>
</evidence>
<dbReference type="PROSITE" id="PS52029">
    <property type="entry name" value="LD_TPASE"/>
    <property type="match status" value="1"/>
</dbReference>
<dbReference type="GO" id="GO:0016740">
    <property type="term" value="F:transferase activity"/>
    <property type="evidence" value="ECO:0007669"/>
    <property type="project" value="UniProtKB-KW"/>
</dbReference>
<feature type="chain" id="PRO_5018689333" description="L,D-TPase catalytic domain-containing protein" evidence="8">
    <location>
        <begin position="25"/>
        <end position="433"/>
    </location>
</feature>
<accession>A0A3R9Y620</accession>
<dbReference type="GO" id="GO:0071555">
    <property type="term" value="P:cell wall organization"/>
    <property type="evidence" value="ECO:0007669"/>
    <property type="project" value="UniProtKB-UniRule"/>
</dbReference>
<comment type="pathway">
    <text evidence="1 7">Cell wall biogenesis; peptidoglycan biosynthesis.</text>
</comment>
<dbReference type="InterPro" id="IPR052905">
    <property type="entry name" value="LD-transpeptidase_YkuD-like"/>
</dbReference>
<dbReference type="Pfam" id="PF03734">
    <property type="entry name" value="YkuD"/>
    <property type="match status" value="1"/>
</dbReference>
<keyword evidence="4 7" id="KW-0133">Cell shape</keyword>
<feature type="domain" description="L,D-TPase catalytic" evidence="9">
    <location>
        <begin position="204"/>
        <end position="399"/>
    </location>
</feature>
<dbReference type="InterPro" id="IPR045380">
    <property type="entry name" value="LD_TPept_scaffold_dom"/>
</dbReference>
<evidence type="ECO:0000256" key="2">
    <source>
        <dbReference type="ARBA" id="ARBA00005992"/>
    </source>
</evidence>
<keyword evidence="6 7" id="KW-0961">Cell wall biogenesis/degradation</keyword>
<keyword evidence="8" id="KW-0732">Signal</keyword>
<comment type="similarity">
    <text evidence="2">Belongs to the YkuD family.</text>
</comment>
<dbReference type="CDD" id="cd16913">
    <property type="entry name" value="YkuD_like"/>
    <property type="match status" value="1"/>
</dbReference>
<dbReference type="InterPro" id="IPR005490">
    <property type="entry name" value="LD_TPept_cat_dom"/>
</dbReference>
<gene>
    <name evidence="10" type="ORF">HMF7854_08630</name>
</gene>
<dbReference type="RefSeq" id="WP_126718731.1">
    <property type="nucleotide sequence ID" value="NZ_RWJF01000001.1"/>
</dbReference>
<dbReference type="OrthoDB" id="9778545at2"/>
<dbReference type="AlphaFoldDB" id="A0A3R9Y620"/>
<evidence type="ECO:0000259" key="9">
    <source>
        <dbReference type="PROSITE" id="PS52029"/>
    </source>
</evidence>
<dbReference type="PANTHER" id="PTHR41533:SF2">
    <property type="entry name" value="BLR7131 PROTEIN"/>
    <property type="match status" value="1"/>
</dbReference>
<name>A0A3R9Y620_9SPHN</name>
<feature type="active site" description="Nucleophile" evidence="7">
    <location>
        <position position="359"/>
    </location>
</feature>
<evidence type="ECO:0000256" key="8">
    <source>
        <dbReference type="SAM" id="SignalP"/>
    </source>
</evidence>
<dbReference type="Proteomes" id="UP000274661">
    <property type="component" value="Unassembled WGS sequence"/>
</dbReference>
<keyword evidence="11" id="KW-1185">Reference proteome</keyword>
<sequence length="433" mass="46085">MKGLTKILLGSAAALAGLSSVATAQMPMSAPALLSPADTAGIDAFYQINQNRPLWLGSDASRAAIPDLLAALKRAPVEGLAAGPALAANAEAAMAAAGSGDPAAVRQADRALSTAWVAYAQLLQRPVEGIEYADPLLRPRVLTAAQLLGQAAAAPSLRDHVARVSAVNPFYSALRDAALRAGGTPDPRVMGSMDRARMLPAAGKAVIVDVPSARLMMVQDGNVVDSMKVVVGKLETPTPMMVSRLWYATLNPYWHVPDNLASSLIAKNMLKMGPPYLKLHGYEVLTGFDPDAPAVDPTSIDWQAVFDGKAKVHVREKPSLQNSMGKMKFPFNNSWGIYLHDTPNKVPFTQAKRDISNGCIRLEDARRLGKWLSGRDLSASGPEPEQHVQLPQGVPIYVTYLTAQPDPKGFAYMPDPYGKDVALPARVASAGQN</sequence>
<keyword evidence="3" id="KW-0808">Transferase</keyword>
<dbReference type="PANTHER" id="PTHR41533">
    <property type="entry name" value="L,D-TRANSPEPTIDASE HI_1667-RELATED"/>
    <property type="match status" value="1"/>
</dbReference>
<dbReference type="InterPro" id="IPR038063">
    <property type="entry name" value="Transpep_catalytic_dom"/>
</dbReference>